<dbReference type="InterPro" id="IPR003726">
    <property type="entry name" value="HCY_dom"/>
</dbReference>
<dbReference type="Gene3D" id="3.20.20.330">
    <property type="entry name" value="Homocysteine-binding-like domain"/>
    <property type="match status" value="1"/>
</dbReference>
<evidence type="ECO:0000313" key="5">
    <source>
        <dbReference type="Proteomes" id="UP000092993"/>
    </source>
</evidence>
<dbReference type="GO" id="GO:0032259">
    <property type="term" value="P:methylation"/>
    <property type="evidence" value="ECO:0007669"/>
    <property type="project" value="UniProtKB-KW"/>
</dbReference>
<comment type="caution">
    <text evidence="4">The sequence shown here is derived from an EMBL/GenBank/DDBJ whole genome shotgun (WGS) entry which is preliminary data.</text>
</comment>
<evidence type="ECO:0000259" key="3">
    <source>
        <dbReference type="Pfam" id="PF02574"/>
    </source>
</evidence>
<keyword evidence="1" id="KW-0489">Methyltransferase</keyword>
<keyword evidence="5" id="KW-1185">Reference proteome</keyword>
<evidence type="ECO:0000256" key="2">
    <source>
        <dbReference type="ARBA" id="ARBA00022679"/>
    </source>
</evidence>
<reference evidence="4 5" key="1">
    <citation type="submission" date="2016-03" db="EMBL/GenBank/DDBJ databases">
        <title>Whole genome sequencing of Grifola frondosa 9006-11.</title>
        <authorList>
            <person name="Min B."/>
            <person name="Park H."/>
            <person name="Kim J.-G."/>
            <person name="Cho H."/>
            <person name="Oh Y.-L."/>
            <person name="Kong W.-S."/>
            <person name="Choi I.-G."/>
        </authorList>
    </citation>
    <scope>NUCLEOTIDE SEQUENCE [LARGE SCALE GENOMIC DNA]</scope>
    <source>
        <strain evidence="4 5">9006-11</strain>
    </source>
</reference>
<protein>
    <recommendedName>
        <fullName evidence="3">Hcy-binding domain-containing protein</fullName>
    </recommendedName>
</protein>
<dbReference type="AlphaFoldDB" id="A0A1C7M1C2"/>
<dbReference type="EMBL" id="LUGG01000013">
    <property type="protein sequence ID" value="OBZ70763.1"/>
    <property type="molecule type" value="Genomic_DNA"/>
</dbReference>
<keyword evidence="2" id="KW-0808">Transferase</keyword>
<dbReference type="InterPro" id="IPR036589">
    <property type="entry name" value="HCY_dom_sf"/>
</dbReference>
<dbReference type="Pfam" id="PF02574">
    <property type="entry name" value="S-methyl_trans"/>
    <property type="match status" value="1"/>
</dbReference>
<accession>A0A1C7M1C2</accession>
<feature type="domain" description="Hcy-binding" evidence="3">
    <location>
        <begin position="21"/>
        <end position="62"/>
    </location>
</feature>
<dbReference type="Proteomes" id="UP000092993">
    <property type="component" value="Unassembled WGS sequence"/>
</dbReference>
<dbReference type="OrthoDB" id="261426at2759"/>
<organism evidence="4 5">
    <name type="scientific">Grifola frondosa</name>
    <name type="common">Maitake</name>
    <name type="synonym">Polyporus frondosus</name>
    <dbReference type="NCBI Taxonomy" id="5627"/>
    <lineage>
        <taxon>Eukaryota</taxon>
        <taxon>Fungi</taxon>
        <taxon>Dikarya</taxon>
        <taxon>Basidiomycota</taxon>
        <taxon>Agaricomycotina</taxon>
        <taxon>Agaricomycetes</taxon>
        <taxon>Polyporales</taxon>
        <taxon>Grifolaceae</taxon>
        <taxon>Grifola</taxon>
    </lineage>
</organism>
<evidence type="ECO:0000313" key="4">
    <source>
        <dbReference type="EMBL" id="OBZ70763.1"/>
    </source>
</evidence>
<sequence length="92" mass="10024">MGLRENCTDKYKAKLAVAGRVPERGDVYDPITQSWSRQHTEEAGLVIGGCCKTGPEEIAALVAGNCLVVGRRCRSLHRTRSSGSHLLLKTSR</sequence>
<evidence type="ECO:0000256" key="1">
    <source>
        <dbReference type="ARBA" id="ARBA00022603"/>
    </source>
</evidence>
<dbReference type="GO" id="GO:0008168">
    <property type="term" value="F:methyltransferase activity"/>
    <property type="evidence" value="ECO:0007669"/>
    <property type="project" value="UniProtKB-KW"/>
</dbReference>
<gene>
    <name evidence="4" type="ORF">A0H81_09416</name>
</gene>
<name>A0A1C7M1C2_GRIFR</name>
<proteinExistence type="predicted"/>
<dbReference type="SUPFAM" id="SSF82282">
    <property type="entry name" value="Homocysteine S-methyltransferase"/>
    <property type="match status" value="1"/>
</dbReference>